<evidence type="ECO:0000259" key="1">
    <source>
        <dbReference type="Pfam" id="PF01676"/>
    </source>
</evidence>
<feature type="domain" description="Metalloenzyme" evidence="1">
    <location>
        <begin position="222"/>
        <end position="347"/>
    </location>
</feature>
<evidence type="ECO:0000313" key="2">
    <source>
        <dbReference type="EMBL" id="MDT0553095.1"/>
    </source>
</evidence>
<dbReference type="RefSeq" id="WP_311593079.1">
    <property type="nucleotide sequence ID" value="NZ_JAVRHV010000003.1"/>
</dbReference>
<dbReference type="Proteomes" id="UP001252186">
    <property type="component" value="Unassembled WGS sequence"/>
</dbReference>
<evidence type="ECO:0000313" key="3">
    <source>
        <dbReference type="Proteomes" id="UP001252186"/>
    </source>
</evidence>
<accession>A0ABU2Y5P9</accession>
<protein>
    <submittedName>
        <fullName evidence="2">Alkaline phosphatase family protein</fullName>
    </submittedName>
</protein>
<keyword evidence="3" id="KW-1185">Reference proteome</keyword>
<organism evidence="2 3">
    <name type="scientific">Urechidicola vernalis</name>
    <dbReference type="NCBI Taxonomy" id="3075600"/>
    <lineage>
        <taxon>Bacteria</taxon>
        <taxon>Pseudomonadati</taxon>
        <taxon>Bacteroidota</taxon>
        <taxon>Flavobacteriia</taxon>
        <taxon>Flavobacteriales</taxon>
        <taxon>Flavobacteriaceae</taxon>
        <taxon>Urechidicola</taxon>
    </lineage>
</organism>
<name>A0ABU2Y5P9_9FLAO</name>
<dbReference type="Gene3D" id="3.40.720.10">
    <property type="entry name" value="Alkaline Phosphatase, subunit A"/>
    <property type="match status" value="1"/>
</dbReference>
<dbReference type="SUPFAM" id="SSF53649">
    <property type="entry name" value="Alkaline phosphatase-like"/>
    <property type="match status" value="1"/>
</dbReference>
<reference evidence="2 3" key="1">
    <citation type="submission" date="2023-09" db="EMBL/GenBank/DDBJ databases">
        <authorList>
            <person name="Rey-Velasco X."/>
        </authorList>
    </citation>
    <scope>NUCLEOTIDE SEQUENCE [LARGE SCALE GENOMIC DNA]</scope>
    <source>
        <strain evidence="2 3">P050</strain>
    </source>
</reference>
<comment type="caution">
    <text evidence="2">The sequence shown here is derived from an EMBL/GenBank/DDBJ whole genome shotgun (WGS) entry which is preliminary data.</text>
</comment>
<dbReference type="InterPro" id="IPR006124">
    <property type="entry name" value="Metalloenzyme"/>
</dbReference>
<gene>
    <name evidence="2" type="ORF">RM519_07550</name>
</gene>
<dbReference type="InterPro" id="IPR017850">
    <property type="entry name" value="Alkaline_phosphatase_core_sf"/>
</dbReference>
<sequence length="364" mass="41682">MSIKRLLLFLLVSVVSVSYSQNKLENSKIILITLDGFRWQELFAGADEKLIVNEEYVSNPDWLKNKYWLETAKERREALLPFIWNEVVKMGQIHGNIELGSKVTLTNKMWFSYPGYNEILSGKADDERITSNDKFNNPNKTVLELVNSRKEYNGNVAAFGSWDVFPYIINETRSGVPVNAGYENAIGDDLTDREELLNEMQDQTPVLWGTVRLDAFTHNFAKEYMKKKHPELLYISYGETDDFAHQGKYKSYITSANRTDAMIKDLWEFTQQDPFYKGNTVFIITSDHGRGTQPIDNWRHHGSNIKGADQVWIIAFGNNVEALGEIDKNEQLYSTQVAPTILKLLGIPYDNTELTGAPLNLLMD</sequence>
<proteinExistence type="predicted"/>
<dbReference type="EMBL" id="JAVRHV010000003">
    <property type="protein sequence ID" value="MDT0553095.1"/>
    <property type="molecule type" value="Genomic_DNA"/>
</dbReference>
<dbReference type="Pfam" id="PF01676">
    <property type="entry name" value="Metalloenzyme"/>
    <property type="match status" value="1"/>
</dbReference>